<reference evidence="3" key="2">
    <citation type="journal article" date="2019" name="MicrobiologyOpen">
        <title>High-quality draft genome sequence of Gaiella occulta isolated from a 150 meter deep mineral water borehole and comparison with the genome sequences of other deep-branching lineages of the phylum Actinobacteria.</title>
        <authorList>
            <person name="Severino R."/>
            <person name="Froufe H.J.C."/>
            <person name="Barroso C."/>
            <person name="Albuquerque L."/>
            <person name="Lobo-da-Cunha A."/>
            <person name="da Costa M.S."/>
            <person name="Egas C."/>
        </authorList>
    </citation>
    <scope>NUCLEOTIDE SEQUENCE [LARGE SCALE GENOMIC DNA]</scope>
    <source>
        <strain evidence="3">F2-233</strain>
    </source>
</reference>
<proteinExistence type="predicted"/>
<keyword evidence="3" id="KW-1185">Reference proteome</keyword>
<comment type="caution">
    <text evidence="2">The sequence shown here is derived from an EMBL/GenBank/DDBJ whole genome shotgun (WGS) entry which is preliminary data.</text>
</comment>
<gene>
    <name evidence="2" type="ORF">Gocc_0948</name>
</gene>
<organism evidence="2 3">
    <name type="scientific">Gaiella occulta</name>
    <dbReference type="NCBI Taxonomy" id="1002870"/>
    <lineage>
        <taxon>Bacteria</taxon>
        <taxon>Bacillati</taxon>
        <taxon>Actinomycetota</taxon>
        <taxon>Thermoleophilia</taxon>
        <taxon>Gaiellales</taxon>
        <taxon>Gaiellaceae</taxon>
        <taxon>Gaiella</taxon>
    </lineage>
</organism>
<sequence>MTHPFPGGRDEEPVRPVSMREHVDTTVTFPAARPDALDTLLRHCFALERAGEAPRAPARLRLEQAVGPALARRLVSSLTAGSRR</sequence>
<protein>
    <submittedName>
        <fullName evidence="2">Uncharacterized protein</fullName>
    </submittedName>
</protein>
<evidence type="ECO:0000313" key="2">
    <source>
        <dbReference type="EMBL" id="RDI75150.1"/>
    </source>
</evidence>
<evidence type="ECO:0000256" key="1">
    <source>
        <dbReference type="SAM" id="MobiDB-lite"/>
    </source>
</evidence>
<dbReference type="EMBL" id="QQZY01000002">
    <property type="protein sequence ID" value="RDI75150.1"/>
    <property type="molecule type" value="Genomic_DNA"/>
</dbReference>
<evidence type="ECO:0000313" key="3">
    <source>
        <dbReference type="Proteomes" id="UP000254134"/>
    </source>
</evidence>
<accession>A0A7M2YYI9</accession>
<dbReference type="Proteomes" id="UP000254134">
    <property type="component" value="Unassembled WGS sequence"/>
</dbReference>
<reference evidence="2 3" key="1">
    <citation type="submission" date="2018-07" db="EMBL/GenBank/DDBJ databases">
        <title>High-quality-draft genome sequence of Gaiella occulta.</title>
        <authorList>
            <person name="Severino R."/>
            <person name="Froufe H.J.C."/>
            <person name="Rainey F.A."/>
            <person name="Barroso C."/>
            <person name="Albuquerque L."/>
            <person name="Lobo-Da-Cunha A."/>
            <person name="Da Costa M.S."/>
            <person name="Egas C."/>
        </authorList>
    </citation>
    <scope>NUCLEOTIDE SEQUENCE [LARGE SCALE GENOMIC DNA]</scope>
    <source>
        <strain evidence="2 3">F2-233</strain>
    </source>
</reference>
<name>A0A7M2YYI9_9ACTN</name>
<feature type="region of interest" description="Disordered" evidence="1">
    <location>
        <begin position="1"/>
        <end position="21"/>
    </location>
</feature>
<feature type="compositionally biased region" description="Basic and acidic residues" evidence="1">
    <location>
        <begin position="8"/>
        <end position="21"/>
    </location>
</feature>
<dbReference type="AlphaFoldDB" id="A0A7M2YYI9"/>